<dbReference type="InterPro" id="IPR001810">
    <property type="entry name" value="F-box_dom"/>
</dbReference>
<gene>
    <name evidence="5" type="ORF">g.19639</name>
</gene>
<comment type="similarity">
    <text evidence="2">Belongs to the FBXO31 family.</text>
</comment>
<dbReference type="PANTHER" id="PTHR10706:SF130">
    <property type="entry name" value="F-BOX ONLY PROTEIN 31"/>
    <property type="match status" value="1"/>
</dbReference>
<dbReference type="PANTHER" id="PTHR10706">
    <property type="entry name" value="F-BOX FAMILY PROTEIN"/>
    <property type="match status" value="1"/>
</dbReference>
<name>A0A1E1VXM0_PECGO</name>
<dbReference type="CDD" id="cd09917">
    <property type="entry name" value="F-box_SF"/>
    <property type="match status" value="1"/>
</dbReference>
<protein>
    <recommendedName>
        <fullName evidence="4">F-box domain-containing protein</fullName>
    </recommendedName>
</protein>
<feature type="domain" description="F-box" evidence="4">
    <location>
        <begin position="8"/>
        <end position="58"/>
    </location>
</feature>
<dbReference type="SMART" id="SM00256">
    <property type="entry name" value="FBOX"/>
    <property type="match status" value="1"/>
</dbReference>
<organism evidence="5">
    <name type="scientific">Pectinophora gossypiella</name>
    <name type="common">Cotton pink bollworm</name>
    <name type="synonym">Depressaria gossypiella</name>
    <dbReference type="NCBI Taxonomy" id="13191"/>
    <lineage>
        <taxon>Eukaryota</taxon>
        <taxon>Metazoa</taxon>
        <taxon>Ecdysozoa</taxon>
        <taxon>Arthropoda</taxon>
        <taxon>Hexapoda</taxon>
        <taxon>Insecta</taxon>
        <taxon>Pterygota</taxon>
        <taxon>Neoptera</taxon>
        <taxon>Endopterygota</taxon>
        <taxon>Lepidoptera</taxon>
        <taxon>Glossata</taxon>
        <taxon>Ditrysia</taxon>
        <taxon>Gelechioidea</taxon>
        <taxon>Gelechiidae</taxon>
        <taxon>Apatetrinae</taxon>
        <taxon>Pectinophora</taxon>
    </lineage>
</organism>
<evidence type="ECO:0000256" key="2">
    <source>
        <dbReference type="ARBA" id="ARBA00010611"/>
    </source>
</evidence>
<reference evidence="5" key="1">
    <citation type="submission" date="2015-09" db="EMBL/GenBank/DDBJ databases">
        <title>De novo assembly of Pectinophora gossypiella (Pink Bollworm) gut transcriptome.</title>
        <authorList>
            <person name="Tassone E.E."/>
        </authorList>
    </citation>
    <scope>NUCLEOTIDE SEQUENCE</scope>
</reference>
<evidence type="ECO:0000256" key="3">
    <source>
        <dbReference type="ARBA" id="ARBA00022786"/>
    </source>
</evidence>
<evidence type="ECO:0000259" key="4">
    <source>
        <dbReference type="PROSITE" id="PS50181"/>
    </source>
</evidence>
<comment type="pathway">
    <text evidence="1">Protein modification; protein ubiquitination.</text>
</comment>
<dbReference type="InterPro" id="IPR036047">
    <property type="entry name" value="F-box-like_dom_sf"/>
</dbReference>
<sequence length="112" mass="13228">MAENYSDFSYLYSLPDEVLLNIFGFLPAKQLGVVRQVCVRWRDIADELKRNDSLWEEHCKRDFTGIYKNVRYKSRTGMSWFHIYRSLASWSHLKSATEQRREFAVARSVNAG</sequence>
<evidence type="ECO:0000256" key="1">
    <source>
        <dbReference type="ARBA" id="ARBA00004906"/>
    </source>
</evidence>
<proteinExistence type="inferred from homology"/>
<dbReference type="InterPro" id="IPR045048">
    <property type="entry name" value="FBXO31/39"/>
</dbReference>
<dbReference type="Gene3D" id="1.20.1280.50">
    <property type="match status" value="1"/>
</dbReference>
<dbReference type="Pfam" id="PF12937">
    <property type="entry name" value="F-box-like"/>
    <property type="match status" value="1"/>
</dbReference>
<keyword evidence="3" id="KW-0833">Ubl conjugation pathway</keyword>
<dbReference type="SUPFAM" id="SSF81383">
    <property type="entry name" value="F-box domain"/>
    <property type="match status" value="1"/>
</dbReference>
<evidence type="ECO:0000313" key="5">
    <source>
        <dbReference type="EMBL" id="JAT79493.1"/>
    </source>
</evidence>
<dbReference type="AlphaFoldDB" id="A0A1E1VXM0"/>
<dbReference type="PROSITE" id="PS50181">
    <property type="entry name" value="FBOX"/>
    <property type="match status" value="1"/>
</dbReference>
<dbReference type="OrthoDB" id="435188at2759"/>
<feature type="non-terminal residue" evidence="5">
    <location>
        <position position="112"/>
    </location>
</feature>
<dbReference type="EMBL" id="GDQN01011561">
    <property type="protein sequence ID" value="JAT79493.1"/>
    <property type="molecule type" value="Transcribed_RNA"/>
</dbReference>
<accession>A0A1E1VXM0</accession>